<feature type="transmembrane region" description="Helical" evidence="8">
    <location>
        <begin position="106"/>
        <end position="127"/>
    </location>
</feature>
<evidence type="ECO:0000256" key="7">
    <source>
        <dbReference type="ARBA" id="ARBA00023136"/>
    </source>
</evidence>
<feature type="transmembrane region" description="Helical" evidence="8">
    <location>
        <begin position="148"/>
        <end position="166"/>
    </location>
</feature>
<feature type="transmembrane region" description="Helical" evidence="8">
    <location>
        <begin position="46"/>
        <end position="69"/>
    </location>
</feature>
<keyword evidence="6 8" id="KW-1133">Transmembrane helix</keyword>
<name>A0A4Z0RC31_9FIRM</name>
<dbReference type="AlphaFoldDB" id="A0A4Z0RC31"/>
<keyword evidence="3" id="KW-0645">Protease</keyword>
<dbReference type="GO" id="GO:0006508">
    <property type="term" value="P:proteolysis"/>
    <property type="evidence" value="ECO:0007669"/>
    <property type="project" value="UniProtKB-KW"/>
</dbReference>
<evidence type="ECO:0000256" key="5">
    <source>
        <dbReference type="ARBA" id="ARBA00022801"/>
    </source>
</evidence>
<keyword evidence="10" id="KW-1185">Reference proteome</keyword>
<comment type="caution">
    <text evidence="9">The sequence shown here is derived from an EMBL/GenBank/DDBJ whole genome shotgun (WGS) entry which is preliminary data.</text>
</comment>
<evidence type="ECO:0000256" key="2">
    <source>
        <dbReference type="ARBA" id="ARBA00022654"/>
    </source>
</evidence>
<dbReference type="GO" id="GO:0009372">
    <property type="term" value="P:quorum sensing"/>
    <property type="evidence" value="ECO:0007669"/>
    <property type="project" value="UniProtKB-KW"/>
</dbReference>
<reference evidence="9 10" key="1">
    <citation type="submission" date="2019-03" db="EMBL/GenBank/DDBJ databases">
        <title>Draft Genome Sequence of Desulfosporosinus fructosivorans Strain 63.6F, Isolated from Marine Sediment in the Baltic Sea.</title>
        <authorList>
            <person name="Hausmann B."/>
            <person name="Vandieken V."/>
            <person name="Pjevac P."/>
            <person name="Schreck K."/>
            <person name="Herbold C.W."/>
            <person name="Loy A."/>
        </authorList>
    </citation>
    <scope>NUCLEOTIDE SEQUENCE [LARGE SCALE GENOMIC DNA]</scope>
    <source>
        <strain evidence="9 10">63.6F</strain>
    </source>
</reference>
<dbReference type="OrthoDB" id="2854767at2"/>
<keyword evidence="5" id="KW-0378">Hydrolase</keyword>
<feature type="transmembrane region" description="Helical" evidence="8">
    <location>
        <begin position="81"/>
        <end position="100"/>
    </location>
</feature>
<evidence type="ECO:0000256" key="3">
    <source>
        <dbReference type="ARBA" id="ARBA00022670"/>
    </source>
</evidence>
<dbReference type="GO" id="GO:0008233">
    <property type="term" value="F:peptidase activity"/>
    <property type="evidence" value="ECO:0007669"/>
    <property type="project" value="UniProtKB-KW"/>
</dbReference>
<evidence type="ECO:0000256" key="4">
    <source>
        <dbReference type="ARBA" id="ARBA00022692"/>
    </source>
</evidence>
<dbReference type="GO" id="GO:0016020">
    <property type="term" value="C:membrane"/>
    <property type="evidence" value="ECO:0007669"/>
    <property type="project" value="InterPro"/>
</dbReference>
<dbReference type="RefSeq" id="WP_135544738.1">
    <property type="nucleotide sequence ID" value="NZ_SPQQ01000001.1"/>
</dbReference>
<accession>A0A4Z0RC31</accession>
<dbReference type="EMBL" id="SPQQ01000001">
    <property type="protein sequence ID" value="TGE39799.1"/>
    <property type="molecule type" value="Genomic_DNA"/>
</dbReference>
<evidence type="ECO:0000313" key="10">
    <source>
        <dbReference type="Proteomes" id="UP000298460"/>
    </source>
</evidence>
<sequence>MNEISIHKMGHAVGLYVAKKISRLDQAEYLEYGAEILLGSIVKLSIIFFIAAMMQVVLEVAVLLVVTGLIRTLSGGAHCSAYYRCLVISALIFTALGYIIKTVYPFIKLLPSTALLGITVLAMFLYWHYAPQAPLNKPFENKAKELAFRWYTLIVVGTLSATAVIVGTSNLIAWTMAFALLWQGFTLTPAGHRFIGLWDILLTLKKKGGEAEC</sequence>
<gene>
    <name evidence="9" type="ORF">E4K67_02065</name>
</gene>
<keyword evidence="2" id="KW-0673">Quorum sensing</keyword>
<dbReference type="InterPro" id="IPR006741">
    <property type="entry name" value="AgrB"/>
</dbReference>
<dbReference type="Pfam" id="PF04647">
    <property type="entry name" value="AgrB"/>
    <property type="match status" value="1"/>
</dbReference>
<dbReference type="Proteomes" id="UP000298460">
    <property type="component" value="Unassembled WGS sequence"/>
</dbReference>
<keyword evidence="7 8" id="KW-0472">Membrane</keyword>
<proteinExistence type="predicted"/>
<protein>
    <submittedName>
        <fullName evidence="9">Accessory regulator AgrB</fullName>
    </submittedName>
</protein>
<evidence type="ECO:0000256" key="6">
    <source>
        <dbReference type="ARBA" id="ARBA00022989"/>
    </source>
</evidence>
<evidence type="ECO:0000313" key="9">
    <source>
        <dbReference type="EMBL" id="TGE39799.1"/>
    </source>
</evidence>
<organism evidence="9 10">
    <name type="scientific">Desulfosporosinus fructosivorans</name>
    <dbReference type="NCBI Taxonomy" id="2018669"/>
    <lineage>
        <taxon>Bacteria</taxon>
        <taxon>Bacillati</taxon>
        <taxon>Bacillota</taxon>
        <taxon>Clostridia</taxon>
        <taxon>Eubacteriales</taxon>
        <taxon>Desulfitobacteriaceae</taxon>
        <taxon>Desulfosporosinus</taxon>
    </lineage>
</organism>
<evidence type="ECO:0000256" key="1">
    <source>
        <dbReference type="ARBA" id="ARBA00022475"/>
    </source>
</evidence>
<evidence type="ECO:0000256" key="8">
    <source>
        <dbReference type="SAM" id="Phobius"/>
    </source>
</evidence>
<dbReference type="SMART" id="SM00793">
    <property type="entry name" value="AgrB"/>
    <property type="match status" value="1"/>
</dbReference>
<keyword evidence="1" id="KW-1003">Cell membrane</keyword>
<keyword evidence="4 8" id="KW-0812">Transmembrane</keyword>